<evidence type="ECO:0000256" key="3">
    <source>
        <dbReference type="ARBA" id="ARBA00022989"/>
    </source>
</evidence>
<evidence type="ECO:0000256" key="4">
    <source>
        <dbReference type="ARBA" id="ARBA00023136"/>
    </source>
</evidence>
<dbReference type="InterPro" id="IPR051533">
    <property type="entry name" value="WaaL-like"/>
</dbReference>
<feature type="transmembrane region" description="Helical" evidence="6">
    <location>
        <begin position="268"/>
        <end position="289"/>
    </location>
</feature>
<dbReference type="Pfam" id="PF04932">
    <property type="entry name" value="Wzy_C"/>
    <property type="match status" value="1"/>
</dbReference>
<keyword evidence="3 6" id="KW-1133">Transmembrane helix</keyword>
<evidence type="ECO:0000259" key="7">
    <source>
        <dbReference type="Pfam" id="PF04932"/>
    </source>
</evidence>
<dbReference type="GO" id="GO:0016020">
    <property type="term" value="C:membrane"/>
    <property type="evidence" value="ECO:0007669"/>
    <property type="project" value="UniProtKB-SubCell"/>
</dbReference>
<name>A0A1H6BH75_9HYPH</name>
<proteinExistence type="predicted"/>
<keyword evidence="9" id="KW-1185">Reference proteome</keyword>
<dbReference type="GO" id="GO:0016874">
    <property type="term" value="F:ligase activity"/>
    <property type="evidence" value="ECO:0007669"/>
    <property type="project" value="UniProtKB-KW"/>
</dbReference>
<keyword evidence="4 6" id="KW-0472">Membrane</keyword>
<feature type="transmembrane region" description="Helical" evidence="6">
    <location>
        <begin position="417"/>
        <end position="436"/>
    </location>
</feature>
<evidence type="ECO:0000256" key="1">
    <source>
        <dbReference type="ARBA" id="ARBA00004141"/>
    </source>
</evidence>
<comment type="subcellular location">
    <subcellularLocation>
        <location evidence="1">Membrane</location>
        <topology evidence="1">Multi-pass membrane protein</topology>
    </subcellularLocation>
</comment>
<keyword evidence="8" id="KW-0436">Ligase</keyword>
<keyword evidence="2 6" id="KW-0812">Transmembrane</keyword>
<reference evidence="8 9" key="1">
    <citation type="submission" date="2016-10" db="EMBL/GenBank/DDBJ databases">
        <authorList>
            <person name="de Groot N.N."/>
        </authorList>
    </citation>
    <scope>NUCLEOTIDE SEQUENCE [LARGE SCALE GENOMIC DNA]</scope>
    <source>
        <strain evidence="8 9">DSM 26656</strain>
    </source>
</reference>
<accession>A0A1H6BH75</accession>
<evidence type="ECO:0000256" key="5">
    <source>
        <dbReference type="SAM" id="MobiDB-lite"/>
    </source>
</evidence>
<gene>
    <name evidence="8" type="ORF">SAMN04488115_107233</name>
</gene>
<feature type="compositionally biased region" description="Low complexity" evidence="5">
    <location>
        <begin position="10"/>
        <end position="21"/>
    </location>
</feature>
<feature type="region of interest" description="Disordered" evidence="5">
    <location>
        <begin position="1"/>
        <end position="21"/>
    </location>
</feature>
<dbReference type="EMBL" id="FNUY01000007">
    <property type="protein sequence ID" value="SEG60101.1"/>
    <property type="molecule type" value="Genomic_DNA"/>
</dbReference>
<dbReference type="Proteomes" id="UP000236743">
    <property type="component" value="Unassembled WGS sequence"/>
</dbReference>
<feature type="transmembrane region" description="Helical" evidence="6">
    <location>
        <begin position="129"/>
        <end position="147"/>
    </location>
</feature>
<feature type="transmembrane region" description="Helical" evidence="6">
    <location>
        <begin position="226"/>
        <end position="256"/>
    </location>
</feature>
<protein>
    <submittedName>
        <fullName evidence="8">O-antigen ligase</fullName>
    </submittedName>
</protein>
<feature type="transmembrane region" description="Helical" evidence="6">
    <location>
        <begin position="34"/>
        <end position="55"/>
    </location>
</feature>
<sequence length="469" mass="50323">MAMTSTHAVGTDGARTHGAGRATGVRDAGPVETFALSAVFVAIIFIYAALGRDVFSNSLVQGQNDDLISALLPFLRVAICAAGVVIVMARAGMDWIFARIPWLFLPFVLVASASVVWSVDAKTTLRNAAGLAALWIALPIVVNRIGLRRAVAIIVHVVALVLIVSLMLALFVPDIGRHTGMEIMQQSHAGRWRGMLGHKNSLGAWAALGSVFLFTHTRQLGGPKLYWWLARAAALSCLVGAESATGIVVMCVLWMIWLGLQILRRAPLMLAIAINIVLAAVMTVGGFALNDLLFDVLGRNAGLTGRPIIWAIAEHFYWMRPWLGSGLGTLGGPEFLEYILNSIGQAIPGPENGYFVLLLETGIIGTACFLLAILAALMAGFGWLRYVDADDRSAIEFMLMILLAALVTGIAESRAFIYYGTDTIVTYCALLSLLALPKAPRAVQRAQMRLASSFLPPTPVDVPGRGTFK</sequence>
<feature type="transmembrane region" description="Helical" evidence="6">
    <location>
        <begin position="393"/>
        <end position="411"/>
    </location>
</feature>
<dbReference type="PANTHER" id="PTHR37422:SF17">
    <property type="entry name" value="O-ANTIGEN LIGASE"/>
    <property type="match status" value="1"/>
</dbReference>
<feature type="transmembrane region" description="Helical" evidence="6">
    <location>
        <begin position="153"/>
        <end position="175"/>
    </location>
</feature>
<dbReference type="AlphaFoldDB" id="A0A1H6BH75"/>
<feature type="transmembrane region" description="Helical" evidence="6">
    <location>
        <begin position="354"/>
        <end position="381"/>
    </location>
</feature>
<feature type="transmembrane region" description="Helical" evidence="6">
    <location>
        <begin position="95"/>
        <end position="117"/>
    </location>
</feature>
<dbReference type="PANTHER" id="PTHR37422">
    <property type="entry name" value="TEICHURONIC ACID BIOSYNTHESIS PROTEIN TUAE"/>
    <property type="match status" value="1"/>
</dbReference>
<evidence type="ECO:0000256" key="6">
    <source>
        <dbReference type="SAM" id="Phobius"/>
    </source>
</evidence>
<evidence type="ECO:0000313" key="9">
    <source>
        <dbReference type="Proteomes" id="UP000236743"/>
    </source>
</evidence>
<evidence type="ECO:0000313" key="8">
    <source>
        <dbReference type="EMBL" id="SEG60101.1"/>
    </source>
</evidence>
<evidence type="ECO:0000256" key="2">
    <source>
        <dbReference type="ARBA" id="ARBA00022692"/>
    </source>
</evidence>
<organism evidence="8 9">
    <name type="scientific">Bosea lathyri</name>
    <dbReference type="NCBI Taxonomy" id="1036778"/>
    <lineage>
        <taxon>Bacteria</taxon>
        <taxon>Pseudomonadati</taxon>
        <taxon>Pseudomonadota</taxon>
        <taxon>Alphaproteobacteria</taxon>
        <taxon>Hyphomicrobiales</taxon>
        <taxon>Boseaceae</taxon>
        <taxon>Bosea</taxon>
    </lineage>
</organism>
<dbReference type="InterPro" id="IPR007016">
    <property type="entry name" value="O-antigen_ligase-rel_domated"/>
</dbReference>
<feature type="domain" description="O-antigen ligase-related" evidence="7">
    <location>
        <begin position="233"/>
        <end position="370"/>
    </location>
</feature>
<feature type="transmembrane region" description="Helical" evidence="6">
    <location>
        <begin position="67"/>
        <end position="89"/>
    </location>
</feature>